<reference evidence="2 3" key="1">
    <citation type="journal article" date="2019" name="Commun. Biol.">
        <title>The bagworm genome reveals a unique fibroin gene that provides high tensile strength.</title>
        <authorList>
            <person name="Kono N."/>
            <person name="Nakamura H."/>
            <person name="Ohtoshi R."/>
            <person name="Tomita M."/>
            <person name="Numata K."/>
            <person name="Arakawa K."/>
        </authorList>
    </citation>
    <scope>NUCLEOTIDE SEQUENCE [LARGE SCALE GENOMIC DNA]</scope>
</reference>
<dbReference type="Pfam" id="PF00075">
    <property type="entry name" value="RNase_H"/>
    <property type="match status" value="1"/>
</dbReference>
<keyword evidence="3" id="KW-1185">Reference proteome</keyword>
<dbReference type="InterPro" id="IPR012337">
    <property type="entry name" value="RNaseH-like_sf"/>
</dbReference>
<dbReference type="PANTHER" id="PTHR33481">
    <property type="entry name" value="REVERSE TRANSCRIPTASE"/>
    <property type="match status" value="1"/>
</dbReference>
<dbReference type="GO" id="GO:0003676">
    <property type="term" value="F:nucleic acid binding"/>
    <property type="evidence" value="ECO:0007669"/>
    <property type="project" value="InterPro"/>
</dbReference>
<dbReference type="SUPFAM" id="SSF53098">
    <property type="entry name" value="Ribonuclease H-like"/>
    <property type="match status" value="1"/>
</dbReference>
<dbReference type="PANTHER" id="PTHR33481:SF1">
    <property type="entry name" value="ENDONUCLEASE_EXONUCLEASE_PHOSPHATASE DOMAIN-CONTAINING PROTEIN-RELATED"/>
    <property type="match status" value="1"/>
</dbReference>
<accession>A0A4C1TCF2</accession>
<dbReference type="STRING" id="151549.A0A4C1TCF2"/>
<dbReference type="InterPro" id="IPR002156">
    <property type="entry name" value="RNaseH_domain"/>
</dbReference>
<gene>
    <name evidence="2" type="ORF">EVAR_70610_1</name>
</gene>
<dbReference type="OrthoDB" id="5419617at2759"/>
<dbReference type="AlphaFoldDB" id="A0A4C1TCF2"/>
<organism evidence="2 3">
    <name type="scientific">Eumeta variegata</name>
    <name type="common">Bagworm moth</name>
    <name type="synonym">Eumeta japonica</name>
    <dbReference type="NCBI Taxonomy" id="151549"/>
    <lineage>
        <taxon>Eukaryota</taxon>
        <taxon>Metazoa</taxon>
        <taxon>Ecdysozoa</taxon>
        <taxon>Arthropoda</taxon>
        <taxon>Hexapoda</taxon>
        <taxon>Insecta</taxon>
        <taxon>Pterygota</taxon>
        <taxon>Neoptera</taxon>
        <taxon>Endopterygota</taxon>
        <taxon>Lepidoptera</taxon>
        <taxon>Glossata</taxon>
        <taxon>Ditrysia</taxon>
        <taxon>Tineoidea</taxon>
        <taxon>Psychidae</taxon>
        <taxon>Oiketicinae</taxon>
        <taxon>Eumeta</taxon>
    </lineage>
</organism>
<evidence type="ECO:0000259" key="1">
    <source>
        <dbReference type="PROSITE" id="PS50879"/>
    </source>
</evidence>
<dbReference type="GO" id="GO:0004523">
    <property type="term" value="F:RNA-DNA hybrid ribonuclease activity"/>
    <property type="evidence" value="ECO:0007669"/>
    <property type="project" value="InterPro"/>
</dbReference>
<name>A0A4C1TCF2_EUMVA</name>
<dbReference type="EMBL" id="BGZK01004829">
    <property type="protein sequence ID" value="GBP11128.1"/>
    <property type="molecule type" value="Genomic_DNA"/>
</dbReference>
<dbReference type="CDD" id="cd09276">
    <property type="entry name" value="Rnase_HI_RT_non_LTR"/>
    <property type="match status" value="1"/>
</dbReference>
<evidence type="ECO:0000313" key="3">
    <source>
        <dbReference type="Proteomes" id="UP000299102"/>
    </source>
</evidence>
<protein>
    <submittedName>
        <fullName evidence="2">Retrovirus-related Pol polyprotein from type-1 retrotransposable element R1 4</fullName>
    </submittedName>
</protein>
<dbReference type="Gene3D" id="3.30.420.10">
    <property type="entry name" value="Ribonuclease H-like superfamily/Ribonuclease H"/>
    <property type="match status" value="1"/>
</dbReference>
<feature type="domain" description="RNase H type-1" evidence="1">
    <location>
        <begin position="239"/>
        <end position="368"/>
    </location>
</feature>
<dbReference type="InterPro" id="IPR036397">
    <property type="entry name" value="RNaseH_sf"/>
</dbReference>
<comment type="caution">
    <text evidence="2">The sequence shown here is derived from an EMBL/GenBank/DDBJ whole genome shotgun (WGS) entry which is preliminary data.</text>
</comment>
<proteinExistence type="predicted"/>
<dbReference type="Proteomes" id="UP000299102">
    <property type="component" value="Unassembled WGS sequence"/>
</dbReference>
<evidence type="ECO:0000313" key="2">
    <source>
        <dbReference type="EMBL" id="GBP11128.1"/>
    </source>
</evidence>
<dbReference type="PROSITE" id="PS50879">
    <property type="entry name" value="RNASE_H_1"/>
    <property type="match status" value="1"/>
</dbReference>
<sequence length="425" mass="48191">MQLALDVTSEWCQEKELTINPNKTTLVPFTRRRNVHIGELKLGTVGIEQSEEMKYLGVILDRTLTWNKHLSYVTNKALRMAYACQRLYGKTWGLRPKMMAWSYRTIIVPMVTYGSIVWWPKVDQAKTQLTLNKINRNVCLGVTGALKTCPTAAMEVLTGCTPLHICVKAEAARAALRLPDVPTLKEGNLRGHVRILEIFWDTPSLAVSERMNRKLSFSRNFKVVISDRESWRNDNVVVKQGSQLWFTDGSKLEDGSAGAGIVGPNFQRAVAMGKTATVFQAEVHAIELCARECLRRNVIRADICILSDSQAALKALTSYSFRSRLVWECYEILQALSLRNKLVLVWIPGHEGHEGNERADCLAKRGRHCRLNYHLKKLKLVNNDSCRLCKEGQETAEHILCECPAAYRRRTTYFPQTYGSDSICK</sequence>